<evidence type="ECO:0000313" key="3">
    <source>
        <dbReference type="EMBL" id="EYC38622.1"/>
    </source>
</evidence>
<reference evidence="4" key="1">
    <citation type="journal article" date="2015" name="Nat. Genet.">
        <title>The genome and transcriptome of the zoonotic hookworm Ancylostoma ceylanicum identify infection-specific gene families.</title>
        <authorList>
            <person name="Schwarz E.M."/>
            <person name="Hu Y."/>
            <person name="Antoshechkin I."/>
            <person name="Miller M.M."/>
            <person name="Sternberg P.W."/>
            <person name="Aroian R.V."/>
        </authorList>
    </citation>
    <scope>NUCLEOTIDE SEQUENCE</scope>
    <source>
        <strain evidence="4">HY135</strain>
    </source>
</reference>
<gene>
    <name evidence="3" type="primary">Acey_s0706.g1697</name>
    <name evidence="3" type="ORF">Y032_0706g1697</name>
</gene>
<comment type="caution">
    <text evidence="3">The sequence shown here is derived from an EMBL/GenBank/DDBJ whole genome shotgun (WGS) entry which is preliminary data.</text>
</comment>
<feature type="region of interest" description="Disordered" evidence="1">
    <location>
        <begin position="25"/>
        <end position="47"/>
    </location>
</feature>
<feature type="non-terminal residue" evidence="3">
    <location>
        <position position="1"/>
    </location>
</feature>
<accession>A0A016WH77</accession>
<evidence type="ECO:0000313" key="4">
    <source>
        <dbReference type="Proteomes" id="UP000024635"/>
    </source>
</evidence>
<dbReference type="AlphaFoldDB" id="A0A016WH77"/>
<keyword evidence="4" id="KW-1185">Reference proteome</keyword>
<keyword evidence="2" id="KW-1133">Transmembrane helix</keyword>
<evidence type="ECO:0000256" key="1">
    <source>
        <dbReference type="SAM" id="MobiDB-lite"/>
    </source>
</evidence>
<evidence type="ECO:0000256" key="2">
    <source>
        <dbReference type="SAM" id="Phobius"/>
    </source>
</evidence>
<organism evidence="3 4">
    <name type="scientific">Ancylostoma ceylanicum</name>
    <dbReference type="NCBI Taxonomy" id="53326"/>
    <lineage>
        <taxon>Eukaryota</taxon>
        <taxon>Metazoa</taxon>
        <taxon>Ecdysozoa</taxon>
        <taxon>Nematoda</taxon>
        <taxon>Chromadorea</taxon>
        <taxon>Rhabditida</taxon>
        <taxon>Rhabditina</taxon>
        <taxon>Rhabditomorpha</taxon>
        <taxon>Strongyloidea</taxon>
        <taxon>Ancylostomatidae</taxon>
        <taxon>Ancylostomatinae</taxon>
        <taxon>Ancylostoma</taxon>
    </lineage>
</organism>
<proteinExistence type="predicted"/>
<name>A0A016WH77_9BILA</name>
<dbReference type="EMBL" id="JARK01000306">
    <property type="protein sequence ID" value="EYC38622.1"/>
    <property type="molecule type" value="Genomic_DNA"/>
</dbReference>
<feature type="transmembrane region" description="Helical" evidence="2">
    <location>
        <begin position="6"/>
        <end position="27"/>
    </location>
</feature>
<protein>
    <submittedName>
        <fullName evidence="3">Uncharacterized protein</fullName>
    </submittedName>
</protein>
<keyword evidence="2" id="KW-0812">Transmembrane</keyword>
<sequence length="47" mass="5393">AFCCFDVVFIVPFLHVAVSSLSSSFFVESKKQKERKGERGKEKKGRR</sequence>
<dbReference type="Proteomes" id="UP000024635">
    <property type="component" value="Unassembled WGS sequence"/>
</dbReference>
<keyword evidence="2" id="KW-0472">Membrane</keyword>
<feature type="compositionally biased region" description="Basic and acidic residues" evidence="1">
    <location>
        <begin position="28"/>
        <end position="41"/>
    </location>
</feature>